<dbReference type="PANTHER" id="PTHR22948">
    <property type="entry name" value="TUDOR DOMAIN CONTAINING PROTEIN"/>
    <property type="match status" value="1"/>
</dbReference>
<feature type="domain" description="Tudor" evidence="6">
    <location>
        <begin position="935"/>
        <end position="1003"/>
    </location>
</feature>
<dbReference type="GO" id="GO:0030154">
    <property type="term" value="P:cell differentiation"/>
    <property type="evidence" value="ECO:0007669"/>
    <property type="project" value="UniProtKB-ARBA"/>
</dbReference>
<dbReference type="STRING" id="224129.A0A1W4WCE9"/>
<reference evidence="9 10" key="1">
    <citation type="submission" date="2025-04" db="UniProtKB">
        <authorList>
            <consortium name="RefSeq"/>
        </authorList>
    </citation>
    <scope>IDENTIFICATION</scope>
    <source>
        <tissue evidence="9 10">Entire body</tissue>
    </source>
</reference>
<keyword evidence="3" id="KW-0677">Repeat</keyword>
<name>A0A1W4WCE9_AGRPL</name>
<dbReference type="OrthoDB" id="10034606at2759"/>
<dbReference type="SUPFAM" id="SSF54768">
    <property type="entry name" value="dsRNA-binding domain-like"/>
    <property type="match status" value="1"/>
</dbReference>
<protein>
    <submittedName>
        <fullName evidence="9 10">Tudor domain-containing protein 7 isoform X1</fullName>
    </submittedName>
</protein>
<comment type="subcellular location">
    <subcellularLocation>
        <location evidence="1">Cytoplasm</location>
    </subcellularLocation>
</comment>
<accession>A0A1W4WCE9</accession>
<dbReference type="Proteomes" id="UP000192223">
    <property type="component" value="Unplaced"/>
</dbReference>
<keyword evidence="4" id="KW-0221">Differentiation</keyword>
<dbReference type="RefSeq" id="XP_018321651.1">
    <property type="nucleotide sequence ID" value="XM_018466149.2"/>
</dbReference>
<dbReference type="CTD" id="37304"/>
<dbReference type="RefSeq" id="XP_018321652.1">
    <property type="nucleotide sequence ID" value="XM_018466150.2"/>
</dbReference>
<dbReference type="InterPro" id="IPR002999">
    <property type="entry name" value="Tudor"/>
</dbReference>
<dbReference type="GO" id="GO:0005737">
    <property type="term" value="C:cytoplasm"/>
    <property type="evidence" value="ECO:0007669"/>
    <property type="project" value="UniProtKB-SubCell"/>
</dbReference>
<evidence type="ECO:0000313" key="10">
    <source>
        <dbReference type="RefSeq" id="XP_018321652.1"/>
    </source>
</evidence>
<feature type="compositionally biased region" description="Basic and acidic residues" evidence="5">
    <location>
        <begin position="269"/>
        <end position="283"/>
    </location>
</feature>
<feature type="domain" description="HTH OST-type" evidence="7">
    <location>
        <begin position="6"/>
        <end position="79"/>
    </location>
</feature>
<dbReference type="AlphaFoldDB" id="A0A1W4WCE9"/>
<dbReference type="InterPro" id="IPR050621">
    <property type="entry name" value="Tudor_domain_containing"/>
</dbReference>
<dbReference type="SMART" id="SM00333">
    <property type="entry name" value="TUDOR"/>
    <property type="match status" value="3"/>
</dbReference>
<feature type="domain" description="Tudor" evidence="6">
    <location>
        <begin position="515"/>
        <end position="572"/>
    </location>
</feature>
<sequence length="1089" mass="124285">MDPDKLRSNVISNLRACLILVKGKCDLRQLKADYHSITGENIPYNKLGFRSVEEFLSSVPSIFITQSANGITVEAKEDEKTLHIANLIEKQKNSKKKTRLMPAKQPNYLSNSKNKSVVSNWKPKVLNQKWKNNLKTPPRQTVVTHNQFVTHPKHQKSDLPPRLARQRKQTETFIISEKNKENKNDTNKSRDYDVSKGDAVLAAAKRRIVKNMSSPDMDGFCEILTYDDKLNNIKGDLAPPFNINTGNVVSSNKLFEQNTSATGGFATKNRNEDKENGSFKSSGDHVTDLRDFARKHNLEEPVFKIISRKPKPRTSNLYDCQVKIAEQSFSSYPVDFVDSNAAQQYAAKLALDEIVPKFRHPKSLLLSNEQDVLEKVPPIVMKHYHGIWNWQLEADYKDMFHEQLPINWMEIIDVLPYISVVPCLDNKFVLRYCNPEDIFQKGVNHMTAVSMISVPSSFVKFDDDGMLMADVTCVVSASEVWCRQVDTDEAEEFAKMIARFDDFYNSSTNVSKPNAISIGGFYVALFDKNCWVRVRVLDLYDEEVNCFFIDYGDECLIPKSNIFQLEREFAKEQAQAFLCKLAGLEPLEEASLHSESLQNLVGLRVNVQSVANTDEVTEAVNPAISVIMYDLSSGAVVNEQLITSITMESASPTLQKDVPTEVYVSYVAKNGDIYVQVHSKGFHELLNMLANFMSELSDNKVPLSSRKVPTPQSSADKLFLILYKKQRLWQRAKIIDWAPNLKFAQVYFVDIGDTEVITVSDEIIYSIEEINDILNRFPEQAIKVRMVFEKLTSDEIEKLADFVEKTERLLPLCQPVLLKIHSQTKGETPLVEFFKRSETNVLFPVNKSLEMSIDSQNKKKKLEKLISLNQFEYLSLNKNVPSSGSLKCPPLPEIGNYFDVKVPCAVNPWNFFVQPYDSREKLNKLMFDLQDRYADQQFSTLCIENVYPGGIYASKHDDGLWYRTSVIKVIHSGSISVFYCDFGYYGNLTLDQLVPLHEEFLELPYQAIKAKLAGIKPKYDKWTTDDCTYFERLVCRKNLVSILVSIDRDELYRYDNVVTLKLIDTATDEDVYIDRELVEKGIAVDATIV</sequence>
<evidence type="ECO:0000256" key="4">
    <source>
        <dbReference type="ARBA" id="ARBA00022871"/>
    </source>
</evidence>
<keyword evidence="2" id="KW-0963">Cytoplasm</keyword>
<dbReference type="GeneID" id="108734543"/>
<proteinExistence type="predicted"/>
<dbReference type="GO" id="GO:0007283">
    <property type="term" value="P:spermatogenesis"/>
    <property type="evidence" value="ECO:0007669"/>
    <property type="project" value="UniProtKB-KW"/>
</dbReference>
<dbReference type="Gene3D" id="2.40.50.90">
    <property type="match status" value="3"/>
</dbReference>
<organism evidence="8 9">
    <name type="scientific">Agrilus planipennis</name>
    <name type="common">Emerald ash borer</name>
    <name type="synonym">Agrilus marcopoli</name>
    <dbReference type="NCBI Taxonomy" id="224129"/>
    <lineage>
        <taxon>Eukaryota</taxon>
        <taxon>Metazoa</taxon>
        <taxon>Ecdysozoa</taxon>
        <taxon>Arthropoda</taxon>
        <taxon>Hexapoda</taxon>
        <taxon>Insecta</taxon>
        <taxon>Pterygota</taxon>
        <taxon>Neoptera</taxon>
        <taxon>Endopterygota</taxon>
        <taxon>Coleoptera</taxon>
        <taxon>Polyphaga</taxon>
        <taxon>Elateriformia</taxon>
        <taxon>Buprestoidea</taxon>
        <taxon>Buprestidae</taxon>
        <taxon>Agrilinae</taxon>
        <taxon>Agrilus</taxon>
    </lineage>
</organism>
<dbReference type="PROSITE" id="PS50304">
    <property type="entry name" value="TUDOR"/>
    <property type="match status" value="2"/>
</dbReference>
<dbReference type="Pfam" id="PF00567">
    <property type="entry name" value="TUDOR"/>
    <property type="match status" value="3"/>
</dbReference>
<evidence type="ECO:0000256" key="3">
    <source>
        <dbReference type="ARBA" id="ARBA00022737"/>
    </source>
</evidence>
<evidence type="ECO:0000313" key="9">
    <source>
        <dbReference type="RefSeq" id="XP_018321651.1"/>
    </source>
</evidence>
<dbReference type="Gene3D" id="3.30.420.610">
    <property type="entry name" value="LOTUS domain-like"/>
    <property type="match status" value="2"/>
</dbReference>
<dbReference type="Gene3D" id="2.30.30.140">
    <property type="match status" value="3"/>
</dbReference>
<evidence type="ECO:0000256" key="2">
    <source>
        <dbReference type="ARBA" id="ARBA00022490"/>
    </source>
</evidence>
<evidence type="ECO:0000313" key="8">
    <source>
        <dbReference type="Proteomes" id="UP000192223"/>
    </source>
</evidence>
<keyword evidence="4" id="KW-0744">Spermatogenesis</keyword>
<dbReference type="SUPFAM" id="SSF63748">
    <property type="entry name" value="Tudor/PWWP/MBT"/>
    <property type="match status" value="3"/>
</dbReference>
<dbReference type="KEGG" id="apln:108734543"/>
<dbReference type="InterPro" id="IPR035437">
    <property type="entry name" value="SNase_OB-fold_sf"/>
</dbReference>
<evidence type="ECO:0000259" key="7">
    <source>
        <dbReference type="PROSITE" id="PS51644"/>
    </source>
</evidence>
<evidence type="ECO:0000259" key="6">
    <source>
        <dbReference type="PROSITE" id="PS50304"/>
    </source>
</evidence>
<feature type="region of interest" description="Disordered" evidence="5">
    <location>
        <begin position="262"/>
        <end position="283"/>
    </location>
</feature>
<keyword evidence="8" id="KW-1185">Reference proteome</keyword>
<dbReference type="PANTHER" id="PTHR22948:SF76">
    <property type="entry name" value="FI20010P1-RELATED"/>
    <property type="match status" value="1"/>
</dbReference>
<dbReference type="InterPro" id="IPR025605">
    <property type="entry name" value="OST-HTH/LOTUS_dom"/>
</dbReference>
<dbReference type="Gene3D" id="3.30.160.20">
    <property type="match status" value="1"/>
</dbReference>
<dbReference type="InterPro" id="IPR041966">
    <property type="entry name" value="LOTUS-like"/>
</dbReference>
<evidence type="ECO:0000256" key="1">
    <source>
        <dbReference type="ARBA" id="ARBA00004496"/>
    </source>
</evidence>
<gene>
    <name evidence="9 10" type="primary">LOC108734543</name>
</gene>
<dbReference type="Pfam" id="PF12872">
    <property type="entry name" value="OST-HTH"/>
    <property type="match status" value="1"/>
</dbReference>
<evidence type="ECO:0000256" key="5">
    <source>
        <dbReference type="SAM" id="MobiDB-lite"/>
    </source>
</evidence>
<dbReference type="CDD" id="cd09972">
    <property type="entry name" value="LOTUS_TDRD_OSKAR"/>
    <property type="match status" value="1"/>
</dbReference>
<dbReference type="PROSITE" id="PS51644">
    <property type="entry name" value="HTH_OST"/>
    <property type="match status" value="1"/>
</dbReference>